<proteinExistence type="predicted"/>
<name>A0A8J5TB24_ZIZPA</name>
<comment type="caution">
    <text evidence="1">The sequence shown here is derived from an EMBL/GenBank/DDBJ whole genome shotgun (WGS) entry which is preliminary data.</text>
</comment>
<dbReference type="Proteomes" id="UP000729402">
    <property type="component" value="Unassembled WGS sequence"/>
</dbReference>
<keyword evidence="2" id="KW-1185">Reference proteome</keyword>
<evidence type="ECO:0000313" key="2">
    <source>
        <dbReference type="Proteomes" id="UP000729402"/>
    </source>
</evidence>
<dbReference type="AlphaFoldDB" id="A0A8J5TB24"/>
<accession>A0A8J5TB24</accession>
<reference evidence="1" key="2">
    <citation type="submission" date="2021-02" db="EMBL/GenBank/DDBJ databases">
        <authorList>
            <person name="Kimball J.A."/>
            <person name="Haas M.W."/>
            <person name="Macchietto M."/>
            <person name="Kono T."/>
            <person name="Duquette J."/>
            <person name="Shao M."/>
        </authorList>
    </citation>
    <scope>NUCLEOTIDE SEQUENCE</scope>
    <source>
        <tissue evidence="1">Fresh leaf tissue</tissue>
    </source>
</reference>
<sequence>MFSTSLDFSLLTSELSSKSAASYVRGHRRHASGREGDGETLSLRVRETAAAAAALCSPARCRLEEGRPPLS</sequence>
<reference evidence="1" key="1">
    <citation type="journal article" date="2021" name="bioRxiv">
        <title>Whole Genome Assembly and Annotation of Northern Wild Rice, Zizania palustris L., Supports a Whole Genome Duplication in the Zizania Genus.</title>
        <authorList>
            <person name="Haas M."/>
            <person name="Kono T."/>
            <person name="Macchietto M."/>
            <person name="Millas R."/>
            <person name="McGilp L."/>
            <person name="Shao M."/>
            <person name="Duquette J."/>
            <person name="Hirsch C.N."/>
            <person name="Kimball J."/>
        </authorList>
    </citation>
    <scope>NUCLEOTIDE SEQUENCE</scope>
    <source>
        <tissue evidence="1">Fresh leaf tissue</tissue>
    </source>
</reference>
<evidence type="ECO:0000313" key="1">
    <source>
        <dbReference type="EMBL" id="KAG8074919.1"/>
    </source>
</evidence>
<organism evidence="1 2">
    <name type="scientific">Zizania palustris</name>
    <name type="common">Northern wild rice</name>
    <dbReference type="NCBI Taxonomy" id="103762"/>
    <lineage>
        <taxon>Eukaryota</taxon>
        <taxon>Viridiplantae</taxon>
        <taxon>Streptophyta</taxon>
        <taxon>Embryophyta</taxon>
        <taxon>Tracheophyta</taxon>
        <taxon>Spermatophyta</taxon>
        <taxon>Magnoliopsida</taxon>
        <taxon>Liliopsida</taxon>
        <taxon>Poales</taxon>
        <taxon>Poaceae</taxon>
        <taxon>BOP clade</taxon>
        <taxon>Oryzoideae</taxon>
        <taxon>Oryzeae</taxon>
        <taxon>Zizaniinae</taxon>
        <taxon>Zizania</taxon>
    </lineage>
</organism>
<dbReference type="EMBL" id="JAAALK010000283">
    <property type="protein sequence ID" value="KAG8074919.1"/>
    <property type="molecule type" value="Genomic_DNA"/>
</dbReference>
<protein>
    <submittedName>
        <fullName evidence="1">Uncharacterized protein</fullName>
    </submittedName>
</protein>
<gene>
    <name evidence="1" type="ORF">GUJ93_ZPchr0006g46068</name>
</gene>